<dbReference type="SUPFAM" id="SSF51905">
    <property type="entry name" value="FAD/NAD(P)-binding domain"/>
    <property type="match status" value="1"/>
</dbReference>
<dbReference type="RefSeq" id="WP_357782255.1">
    <property type="nucleotide sequence ID" value="NZ_JBFAKC010000004.1"/>
</dbReference>
<protein>
    <submittedName>
        <fullName evidence="1">Potassium transporter</fullName>
    </submittedName>
</protein>
<dbReference type="InterPro" id="IPR036188">
    <property type="entry name" value="FAD/NAD-bd_sf"/>
</dbReference>
<comment type="caution">
    <text evidence="1">The sequence shown here is derived from an EMBL/GenBank/DDBJ whole genome shotgun (WGS) entry which is preliminary data.</text>
</comment>
<gene>
    <name evidence="1" type="ORF">AB0I48_10810</name>
</gene>
<accession>A0ABV3FS92</accession>
<evidence type="ECO:0000313" key="1">
    <source>
        <dbReference type="EMBL" id="MEV0708046.1"/>
    </source>
</evidence>
<dbReference type="Proteomes" id="UP001551695">
    <property type="component" value="Unassembled WGS sequence"/>
</dbReference>
<proteinExistence type="predicted"/>
<sequence>MTNGAASAETPVQVEHCDLCIVGAGITGINALFVASRYMSPSQKVILLDRRDRSGGMWVDTYDYVRLHQPHGLFTAGNIRWTLGRDRSYLATKDEVLAHFDHCLEVAKQRVRVDPYFGWALESHHETGGIVRLHCTSSDGRLMVVEAKRLIKAGGFGVVPNDPLQISSSRVVSVSPDCCDMRGDRMRSSDTPVWIVGGGKTAMDTAHALITEYPGREVNLVAGSGTFFSSRDRLFPAGGRRWWSGRLTSGIFTELGRRFDGTNETEVATWLRTAYGTWLTPTTGNFLLGILSESENETIAAGLNDVIMDHVVDAVDRNGDTDLVFRSGSTKTIQPGSWIVNCTGYILRHDLPYEPYVSDSGAVVSVQPRSATHHLTSYMGYFLTHLLFLDKLGEIPLYELDAAALKKKSNAALPYTLGSLTMHNLSLIADSVPNKVLLDCGLDLDHWYPLPRRMIGTTRFLLTHRRERAHLRQTLDTVRERFDIRCGPLPRGATVGS</sequence>
<name>A0ABV3FS92_9NOCA</name>
<dbReference type="Gene3D" id="3.50.50.60">
    <property type="entry name" value="FAD/NAD(P)-binding domain"/>
    <property type="match status" value="1"/>
</dbReference>
<evidence type="ECO:0000313" key="2">
    <source>
        <dbReference type="Proteomes" id="UP001551695"/>
    </source>
</evidence>
<dbReference type="EMBL" id="JBFAKC010000004">
    <property type="protein sequence ID" value="MEV0708046.1"/>
    <property type="molecule type" value="Genomic_DNA"/>
</dbReference>
<reference evidence="1 2" key="1">
    <citation type="submission" date="2024-06" db="EMBL/GenBank/DDBJ databases">
        <title>The Natural Products Discovery Center: Release of the First 8490 Sequenced Strains for Exploring Actinobacteria Biosynthetic Diversity.</title>
        <authorList>
            <person name="Kalkreuter E."/>
            <person name="Kautsar S.A."/>
            <person name="Yang D."/>
            <person name="Bader C.D."/>
            <person name="Teijaro C.N."/>
            <person name="Fluegel L."/>
            <person name="Davis C.M."/>
            <person name="Simpson J.R."/>
            <person name="Lauterbach L."/>
            <person name="Steele A.D."/>
            <person name="Gui C."/>
            <person name="Meng S."/>
            <person name="Li G."/>
            <person name="Viehrig K."/>
            <person name="Ye F."/>
            <person name="Su P."/>
            <person name="Kiefer A.F."/>
            <person name="Nichols A."/>
            <person name="Cepeda A.J."/>
            <person name="Yan W."/>
            <person name="Fan B."/>
            <person name="Jiang Y."/>
            <person name="Adhikari A."/>
            <person name="Zheng C.-J."/>
            <person name="Schuster L."/>
            <person name="Cowan T.M."/>
            <person name="Smanski M.J."/>
            <person name="Chevrette M.G."/>
            <person name="De Carvalho L.P.S."/>
            <person name="Shen B."/>
        </authorList>
    </citation>
    <scope>NUCLEOTIDE SEQUENCE [LARGE SCALE GENOMIC DNA]</scope>
    <source>
        <strain evidence="1 2">NPDC050403</strain>
    </source>
</reference>
<organism evidence="1 2">
    <name type="scientific">Nocardia aurea</name>
    <dbReference type="NCBI Taxonomy" id="2144174"/>
    <lineage>
        <taxon>Bacteria</taxon>
        <taxon>Bacillati</taxon>
        <taxon>Actinomycetota</taxon>
        <taxon>Actinomycetes</taxon>
        <taxon>Mycobacteriales</taxon>
        <taxon>Nocardiaceae</taxon>
        <taxon>Nocardia</taxon>
    </lineage>
</organism>
<keyword evidence="2" id="KW-1185">Reference proteome</keyword>